<proteinExistence type="predicted"/>
<sequence length="70" mass="7389">MRFGRRLFSFVRGHYQRCEDAARTVVCGAVVEQAARRICLAVPLSTRRGGTAATAAAAAASPSSLHPCPS</sequence>
<evidence type="ECO:0000313" key="1">
    <source>
        <dbReference type="EMBL" id="MPD06862.1"/>
    </source>
</evidence>
<reference evidence="1 2" key="1">
    <citation type="submission" date="2019-05" db="EMBL/GenBank/DDBJ databases">
        <title>Another draft genome of Portunus trituberculatus and its Hox gene families provides insights of decapod evolution.</title>
        <authorList>
            <person name="Jeong J.-H."/>
            <person name="Song I."/>
            <person name="Kim S."/>
            <person name="Choi T."/>
            <person name="Kim D."/>
            <person name="Ryu S."/>
            <person name="Kim W."/>
        </authorList>
    </citation>
    <scope>NUCLEOTIDE SEQUENCE [LARGE SCALE GENOMIC DNA]</scope>
    <source>
        <tissue evidence="1">Muscle</tissue>
    </source>
</reference>
<dbReference type="EMBL" id="VSRR010153391">
    <property type="protein sequence ID" value="MPD06862.1"/>
    <property type="molecule type" value="Genomic_DNA"/>
</dbReference>
<accession>A0A5B7K8W5</accession>
<evidence type="ECO:0000313" key="2">
    <source>
        <dbReference type="Proteomes" id="UP000324222"/>
    </source>
</evidence>
<name>A0A5B7K8W5_PORTR</name>
<organism evidence="1 2">
    <name type="scientific">Portunus trituberculatus</name>
    <name type="common">Swimming crab</name>
    <name type="synonym">Neptunus trituberculatus</name>
    <dbReference type="NCBI Taxonomy" id="210409"/>
    <lineage>
        <taxon>Eukaryota</taxon>
        <taxon>Metazoa</taxon>
        <taxon>Ecdysozoa</taxon>
        <taxon>Arthropoda</taxon>
        <taxon>Crustacea</taxon>
        <taxon>Multicrustacea</taxon>
        <taxon>Malacostraca</taxon>
        <taxon>Eumalacostraca</taxon>
        <taxon>Eucarida</taxon>
        <taxon>Decapoda</taxon>
        <taxon>Pleocyemata</taxon>
        <taxon>Brachyura</taxon>
        <taxon>Eubrachyura</taxon>
        <taxon>Portunoidea</taxon>
        <taxon>Portunidae</taxon>
        <taxon>Portuninae</taxon>
        <taxon>Portunus</taxon>
    </lineage>
</organism>
<keyword evidence="2" id="KW-1185">Reference proteome</keyword>
<dbReference type="AlphaFoldDB" id="A0A5B7K8W5"/>
<protein>
    <submittedName>
        <fullName evidence="1">Uncharacterized protein</fullName>
    </submittedName>
</protein>
<gene>
    <name evidence="1" type="ORF">E2C01_102692</name>
</gene>
<dbReference type="Proteomes" id="UP000324222">
    <property type="component" value="Unassembled WGS sequence"/>
</dbReference>
<comment type="caution">
    <text evidence="1">The sequence shown here is derived from an EMBL/GenBank/DDBJ whole genome shotgun (WGS) entry which is preliminary data.</text>
</comment>